<feature type="region of interest" description="Disordered" evidence="9">
    <location>
        <begin position="1"/>
        <end position="49"/>
    </location>
</feature>
<reference evidence="11 12" key="1">
    <citation type="submission" date="2015-01" db="EMBL/GenBank/DDBJ databases">
        <title>The Genome Sequence of Capronia semiimmersa CBS27337.</title>
        <authorList>
            <consortium name="The Broad Institute Genomics Platform"/>
            <person name="Cuomo C."/>
            <person name="de Hoog S."/>
            <person name="Gorbushina A."/>
            <person name="Stielow B."/>
            <person name="Teixiera M."/>
            <person name="Abouelleil A."/>
            <person name="Chapman S.B."/>
            <person name="Priest M."/>
            <person name="Young S.K."/>
            <person name="Wortman J."/>
            <person name="Nusbaum C."/>
            <person name="Birren B."/>
        </authorList>
    </citation>
    <scope>NUCLEOTIDE SEQUENCE [LARGE SCALE GENOMIC DNA]</scope>
    <source>
        <strain evidence="11 12">CBS 27337</strain>
    </source>
</reference>
<dbReference type="InterPro" id="IPR013087">
    <property type="entry name" value="Znf_C2H2_type"/>
</dbReference>
<dbReference type="InterPro" id="IPR036236">
    <property type="entry name" value="Znf_C2H2_sf"/>
</dbReference>
<dbReference type="PROSITE" id="PS00028">
    <property type="entry name" value="ZINC_FINGER_C2H2_1"/>
    <property type="match status" value="4"/>
</dbReference>
<protein>
    <recommendedName>
        <fullName evidence="10">C2H2-type domain-containing protein</fullName>
    </recommendedName>
</protein>
<evidence type="ECO:0000259" key="10">
    <source>
        <dbReference type="PROSITE" id="PS50157"/>
    </source>
</evidence>
<dbReference type="GO" id="GO:0008270">
    <property type="term" value="F:zinc ion binding"/>
    <property type="evidence" value="ECO:0007669"/>
    <property type="project" value="UniProtKB-KW"/>
</dbReference>
<dbReference type="InterPro" id="IPR051061">
    <property type="entry name" value="Zinc_finger_trans_reg"/>
</dbReference>
<feature type="domain" description="C2H2-type" evidence="10">
    <location>
        <begin position="89"/>
        <end position="119"/>
    </location>
</feature>
<comment type="subcellular location">
    <subcellularLocation>
        <location evidence="1">Nucleus</location>
    </subcellularLocation>
</comment>
<evidence type="ECO:0000256" key="9">
    <source>
        <dbReference type="SAM" id="MobiDB-lite"/>
    </source>
</evidence>
<keyword evidence="12" id="KW-1185">Reference proteome</keyword>
<feature type="domain" description="C2H2-type" evidence="10">
    <location>
        <begin position="59"/>
        <end position="88"/>
    </location>
</feature>
<dbReference type="GO" id="GO:0006357">
    <property type="term" value="P:regulation of transcription by RNA polymerase II"/>
    <property type="evidence" value="ECO:0007669"/>
    <property type="project" value="TreeGrafter"/>
</dbReference>
<accession>A0A0D2FEB0</accession>
<feature type="compositionally biased region" description="Acidic residues" evidence="9">
    <location>
        <begin position="1"/>
        <end position="25"/>
    </location>
</feature>
<dbReference type="Gene3D" id="3.30.160.60">
    <property type="entry name" value="Classic Zinc Finger"/>
    <property type="match status" value="5"/>
</dbReference>
<evidence type="ECO:0000313" key="12">
    <source>
        <dbReference type="Proteomes" id="UP000054266"/>
    </source>
</evidence>
<dbReference type="AlphaFoldDB" id="A0A0D2FEB0"/>
<feature type="compositionally biased region" description="Low complexity" evidence="9">
    <location>
        <begin position="32"/>
        <end position="48"/>
    </location>
</feature>
<evidence type="ECO:0000256" key="6">
    <source>
        <dbReference type="ARBA" id="ARBA00023163"/>
    </source>
</evidence>
<keyword evidence="3 8" id="KW-0863">Zinc-finger</keyword>
<evidence type="ECO:0000256" key="7">
    <source>
        <dbReference type="ARBA" id="ARBA00023242"/>
    </source>
</evidence>
<keyword evidence="7" id="KW-0539">Nucleus</keyword>
<feature type="domain" description="C2H2-type" evidence="10">
    <location>
        <begin position="150"/>
        <end position="181"/>
    </location>
</feature>
<evidence type="ECO:0000256" key="2">
    <source>
        <dbReference type="ARBA" id="ARBA00022723"/>
    </source>
</evidence>
<name>A0A0D2FEB0_9EURO</name>
<dbReference type="EMBL" id="KN846960">
    <property type="protein sequence ID" value="KIW65195.1"/>
    <property type="molecule type" value="Genomic_DNA"/>
</dbReference>
<keyword evidence="5" id="KW-0805">Transcription regulation</keyword>
<dbReference type="Proteomes" id="UP000054266">
    <property type="component" value="Unassembled WGS sequence"/>
</dbReference>
<dbReference type="HOGENOM" id="CLU_002678_91_1_1"/>
<dbReference type="GO" id="GO:0005634">
    <property type="term" value="C:nucleus"/>
    <property type="evidence" value="ECO:0007669"/>
    <property type="project" value="UniProtKB-SubCell"/>
</dbReference>
<proteinExistence type="predicted"/>
<sequence length="576" mass="64368">MRVVESDDELDQDYDMLDSDLDDDDGLKKSAPDTPASTAPSSPPLNASDKLPRCRQKIHKCAFENCDKVFDRKARLEDHIRSHNNERNFKCPHPPCTKSFLRDSHLKHHIKNQHSHVRDYKCTWEGCEASFTTGTRLRRHIATHEAKEQFRCRGYPGCDQTFRKQDTLDRHVLTAHQGIKPFPCQILDHLTGAPCNKAYDTAENLRTHVRAKHDTTRFSCEECKAINAAILANSEGQDDRQPREAHFATFALFQRHNAEYHPPECQYCPTSFVTSKELTRHLELQHGILPEKKAEDVLVFTCTVEGCGKKFTKKGNLNVHVKTVHENKRDFVCGKTPVPLPSDIIGRGDVAVHGCGRSFTSKASLEEHIRTAHLELASKRFIRENKRKADAPTSEDGGQLKKKQRKPRSDKGVPRGSAIAGLTGFGVPPSPAVQEGPFPFGFGDDLSAAIDIDSQTLHELDSSTRIRASKSNALDKSNSTILSASMTICGDEIYSQGNAYHYPSGEYPTLLSRDLERTTVHDDVPGEDGICTSPSSNFGITAVDEDEDVDFFGQFEQEERELELANGHHGSVYPAL</sequence>
<dbReference type="PANTHER" id="PTHR46179">
    <property type="entry name" value="ZINC FINGER PROTEIN"/>
    <property type="match status" value="1"/>
</dbReference>
<feature type="domain" description="C2H2-type" evidence="10">
    <location>
        <begin position="182"/>
        <end position="218"/>
    </location>
</feature>
<keyword evidence="6" id="KW-0804">Transcription</keyword>
<dbReference type="PROSITE" id="PS50157">
    <property type="entry name" value="ZINC_FINGER_C2H2_2"/>
    <property type="match status" value="6"/>
</dbReference>
<dbReference type="STRING" id="5601.A0A0D2FEB0"/>
<evidence type="ECO:0000256" key="8">
    <source>
        <dbReference type="PROSITE-ProRule" id="PRU00042"/>
    </source>
</evidence>
<gene>
    <name evidence="11" type="ORF">PV04_07475</name>
</gene>
<feature type="domain" description="C2H2-type" evidence="10">
    <location>
        <begin position="300"/>
        <end position="330"/>
    </location>
</feature>
<dbReference type="SUPFAM" id="SSF57667">
    <property type="entry name" value="beta-beta-alpha zinc fingers"/>
    <property type="match status" value="3"/>
</dbReference>
<evidence type="ECO:0000256" key="4">
    <source>
        <dbReference type="ARBA" id="ARBA00022833"/>
    </source>
</evidence>
<organism evidence="11 12">
    <name type="scientific">Phialophora macrospora</name>
    <dbReference type="NCBI Taxonomy" id="1851006"/>
    <lineage>
        <taxon>Eukaryota</taxon>
        <taxon>Fungi</taxon>
        <taxon>Dikarya</taxon>
        <taxon>Ascomycota</taxon>
        <taxon>Pezizomycotina</taxon>
        <taxon>Eurotiomycetes</taxon>
        <taxon>Chaetothyriomycetidae</taxon>
        <taxon>Chaetothyriales</taxon>
        <taxon>Herpotrichiellaceae</taxon>
        <taxon>Phialophora</taxon>
    </lineage>
</organism>
<feature type="domain" description="C2H2-type" evidence="10">
    <location>
        <begin position="120"/>
        <end position="149"/>
    </location>
</feature>
<evidence type="ECO:0000256" key="3">
    <source>
        <dbReference type="ARBA" id="ARBA00022771"/>
    </source>
</evidence>
<dbReference type="Pfam" id="PF00096">
    <property type="entry name" value="zf-C2H2"/>
    <property type="match status" value="4"/>
</dbReference>
<feature type="region of interest" description="Disordered" evidence="9">
    <location>
        <begin position="383"/>
        <end position="428"/>
    </location>
</feature>
<evidence type="ECO:0000256" key="5">
    <source>
        <dbReference type="ARBA" id="ARBA00023015"/>
    </source>
</evidence>
<evidence type="ECO:0000313" key="11">
    <source>
        <dbReference type="EMBL" id="KIW65195.1"/>
    </source>
</evidence>
<dbReference type="SMART" id="SM00355">
    <property type="entry name" value="ZnF_C2H2"/>
    <property type="match status" value="8"/>
</dbReference>
<dbReference type="PANTHER" id="PTHR46179:SF13">
    <property type="entry name" value="C2H2-TYPE DOMAIN-CONTAINING PROTEIN"/>
    <property type="match status" value="1"/>
</dbReference>
<evidence type="ECO:0000256" key="1">
    <source>
        <dbReference type="ARBA" id="ARBA00004123"/>
    </source>
</evidence>
<keyword evidence="4" id="KW-0862">Zinc</keyword>
<keyword evidence="2" id="KW-0479">Metal-binding</keyword>